<dbReference type="InterPro" id="IPR036770">
    <property type="entry name" value="Ankyrin_rpt-contain_sf"/>
</dbReference>
<reference evidence="5" key="2">
    <citation type="journal article" date="2017" name="Nat. Plants">
        <title>The Aegilops tauschii genome reveals multiple impacts of transposons.</title>
        <authorList>
            <person name="Zhao G."/>
            <person name="Zou C."/>
            <person name="Li K."/>
            <person name="Wang K."/>
            <person name="Li T."/>
            <person name="Gao L."/>
            <person name="Zhang X."/>
            <person name="Wang H."/>
            <person name="Yang Z."/>
            <person name="Liu X."/>
            <person name="Jiang W."/>
            <person name="Mao L."/>
            <person name="Kong X."/>
            <person name="Jiao Y."/>
            <person name="Jia J."/>
        </authorList>
    </citation>
    <scope>NUCLEOTIDE SEQUENCE [LARGE SCALE GENOMIC DNA]</scope>
    <source>
        <strain evidence="5">cv. AL8/78</strain>
    </source>
</reference>
<keyword evidence="5" id="KW-1185">Reference proteome</keyword>
<feature type="repeat" description="ANK" evidence="3">
    <location>
        <begin position="32"/>
        <end position="64"/>
    </location>
</feature>
<name>A0A453C2I6_AEGTS</name>
<evidence type="ECO:0000256" key="3">
    <source>
        <dbReference type="PROSITE-ProRule" id="PRU00023"/>
    </source>
</evidence>
<dbReference type="PANTHER" id="PTHR24171">
    <property type="entry name" value="ANKYRIN REPEAT DOMAIN-CONTAINING PROTEIN 39-RELATED"/>
    <property type="match status" value="1"/>
</dbReference>
<dbReference type="PROSITE" id="PS50088">
    <property type="entry name" value="ANK_REPEAT"/>
    <property type="match status" value="1"/>
</dbReference>
<dbReference type="Gramene" id="AET2Gv20711500.7">
    <property type="protein sequence ID" value="AET2Gv20711500.7"/>
    <property type="gene ID" value="AET2Gv20711500"/>
</dbReference>
<dbReference type="SUPFAM" id="SSF48403">
    <property type="entry name" value="Ankyrin repeat"/>
    <property type="match status" value="1"/>
</dbReference>
<dbReference type="AlphaFoldDB" id="A0A453C2I6"/>
<keyword evidence="2 3" id="KW-0040">ANK repeat</keyword>
<dbReference type="Gene3D" id="1.25.40.20">
    <property type="entry name" value="Ankyrin repeat-containing domain"/>
    <property type="match status" value="1"/>
</dbReference>
<evidence type="ECO:0000256" key="1">
    <source>
        <dbReference type="ARBA" id="ARBA00022737"/>
    </source>
</evidence>
<reference evidence="4" key="5">
    <citation type="journal article" date="2021" name="G3 (Bethesda)">
        <title>Aegilops tauschii genome assembly Aet v5.0 features greater sequence contiguity and improved annotation.</title>
        <authorList>
            <person name="Wang L."/>
            <person name="Zhu T."/>
            <person name="Rodriguez J.C."/>
            <person name="Deal K.R."/>
            <person name="Dubcovsky J."/>
            <person name="McGuire P.E."/>
            <person name="Lux T."/>
            <person name="Spannagl M."/>
            <person name="Mayer K.F.X."/>
            <person name="Baldrich P."/>
            <person name="Meyers B.C."/>
            <person name="Huo N."/>
            <person name="Gu Y.Q."/>
            <person name="Zhou H."/>
            <person name="Devos K.M."/>
            <person name="Bennetzen J.L."/>
            <person name="Unver T."/>
            <person name="Budak H."/>
            <person name="Gulick P.J."/>
            <person name="Galiba G."/>
            <person name="Kalapos B."/>
            <person name="Nelson D.R."/>
            <person name="Li P."/>
            <person name="You F.M."/>
            <person name="Luo M.C."/>
            <person name="Dvorak J."/>
        </authorList>
    </citation>
    <scope>NUCLEOTIDE SEQUENCE [LARGE SCALE GENOMIC DNA]</scope>
    <source>
        <strain evidence="4">cv. AL8/78</strain>
    </source>
</reference>
<reference evidence="4" key="3">
    <citation type="journal article" date="2017" name="Nature">
        <title>Genome sequence of the progenitor of the wheat D genome Aegilops tauschii.</title>
        <authorList>
            <person name="Luo M.C."/>
            <person name="Gu Y.Q."/>
            <person name="Puiu D."/>
            <person name="Wang H."/>
            <person name="Twardziok S.O."/>
            <person name="Deal K.R."/>
            <person name="Huo N."/>
            <person name="Zhu T."/>
            <person name="Wang L."/>
            <person name="Wang Y."/>
            <person name="McGuire P.E."/>
            <person name="Liu S."/>
            <person name="Long H."/>
            <person name="Ramasamy R.K."/>
            <person name="Rodriguez J.C."/>
            <person name="Van S.L."/>
            <person name="Yuan L."/>
            <person name="Wang Z."/>
            <person name="Xia Z."/>
            <person name="Xiao L."/>
            <person name="Anderson O.D."/>
            <person name="Ouyang S."/>
            <person name="Liang Y."/>
            <person name="Zimin A.V."/>
            <person name="Pertea G."/>
            <person name="Qi P."/>
            <person name="Bennetzen J.L."/>
            <person name="Dai X."/>
            <person name="Dawson M.W."/>
            <person name="Muller H.G."/>
            <person name="Kugler K."/>
            <person name="Rivarola-Duarte L."/>
            <person name="Spannagl M."/>
            <person name="Mayer K.F.X."/>
            <person name="Lu F.H."/>
            <person name="Bevan M.W."/>
            <person name="Leroy P."/>
            <person name="Li P."/>
            <person name="You F.M."/>
            <person name="Sun Q."/>
            <person name="Liu Z."/>
            <person name="Lyons E."/>
            <person name="Wicker T."/>
            <person name="Salzberg S.L."/>
            <person name="Devos K.M."/>
            <person name="Dvorak J."/>
        </authorList>
    </citation>
    <scope>NUCLEOTIDE SEQUENCE [LARGE SCALE GENOMIC DNA]</scope>
    <source>
        <strain evidence="4">cv. AL8/78</strain>
    </source>
</reference>
<keyword evidence="1" id="KW-0677">Repeat</keyword>
<dbReference type="InterPro" id="IPR002110">
    <property type="entry name" value="Ankyrin_rpt"/>
</dbReference>
<dbReference type="Pfam" id="PF13637">
    <property type="entry name" value="Ank_4"/>
    <property type="match status" value="1"/>
</dbReference>
<protein>
    <submittedName>
        <fullName evidence="4">Uncharacterized protein</fullName>
    </submittedName>
</protein>
<dbReference type="PANTHER" id="PTHR24171:SF9">
    <property type="entry name" value="ANKYRIN REPEAT DOMAIN-CONTAINING PROTEIN 39"/>
    <property type="match status" value="1"/>
</dbReference>
<dbReference type="SMART" id="SM00248">
    <property type="entry name" value="ANK"/>
    <property type="match status" value="1"/>
</dbReference>
<proteinExistence type="predicted"/>
<dbReference type="EnsemblPlants" id="AET2Gv20711500.7">
    <property type="protein sequence ID" value="AET2Gv20711500.7"/>
    <property type="gene ID" value="AET2Gv20711500"/>
</dbReference>
<reference evidence="4" key="4">
    <citation type="submission" date="2019-03" db="UniProtKB">
        <authorList>
            <consortium name="EnsemblPlants"/>
        </authorList>
    </citation>
    <scope>IDENTIFICATION</scope>
</reference>
<reference evidence="5" key="1">
    <citation type="journal article" date="2014" name="Science">
        <title>Ancient hybridizations among the ancestral genomes of bread wheat.</title>
        <authorList>
            <consortium name="International Wheat Genome Sequencing Consortium,"/>
            <person name="Marcussen T."/>
            <person name="Sandve S.R."/>
            <person name="Heier L."/>
            <person name="Spannagl M."/>
            <person name="Pfeifer M."/>
            <person name="Jakobsen K.S."/>
            <person name="Wulff B.B."/>
            <person name="Steuernagel B."/>
            <person name="Mayer K.F."/>
            <person name="Olsen O.A."/>
        </authorList>
    </citation>
    <scope>NUCLEOTIDE SEQUENCE [LARGE SCALE GENOMIC DNA]</scope>
    <source>
        <strain evidence="5">cv. AL8/78</strain>
    </source>
</reference>
<evidence type="ECO:0000313" key="4">
    <source>
        <dbReference type="EnsemblPlants" id="AET2Gv20711500.7"/>
    </source>
</evidence>
<organism evidence="4 5">
    <name type="scientific">Aegilops tauschii subsp. strangulata</name>
    <name type="common">Goatgrass</name>
    <dbReference type="NCBI Taxonomy" id="200361"/>
    <lineage>
        <taxon>Eukaryota</taxon>
        <taxon>Viridiplantae</taxon>
        <taxon>Streptophyta</taxon>
        <taxon>Embryophyta</taxon>
        <taxon>Tracheophyta</taxon>
        <taxon>Spermatophyta</taxon>
        <taxon>Magnoliopsida</taxon>
        <taxon>Liliopsida</taxon>
        <taxon>Poales</taxon>
        <taxon>Poaceae</taxon>
        <taxon>BOP clade</taxon>
        <taxon>Pooideae</taxon>
        <taxon>Triticodae</taxon>
        <taxon>Triticeae</taxon>
        <taxon>Triticinae</taxon>
        <taxon>Aegilops</taxon>
    </lineage>
</organism>
<evidence type="ECO:0000256" key="2">
    <source>
        <dbReference type="ARBA" id="ARBA00023043"/>
    </source>
</evidence>
<evidence type="ECO:0000313" key="5">
    <source>
        <dbReference type="Proteomes" id="UP000015105"/>
    </source>
</evidence>
<dbReference type="Proteomes" id="UP000015105">
    <property type="component" value="Chromosome 2D"/>
</dbReference>
<dbReference type="PROSITE" id="PS50297">
    <property type="entry name" value="ANK_REP_REGION"/>
    <property type="match status" value="1"/>
</dbReference>
<sequence>VLGVNNAAYHGDLFRLKGLIGAGADPSKPDYDGRTSLHVAASRGYEDIVRFLIKRGANVNSIGATSFFFETRQKICHFID</sequence>
<accession>A0A453C2I6</accession>